<dbReference type="EMBL" id="JBHRTN010000018">
    <property type="protein sequence ID" value="MFC3126941.1"/>
    <property type="molecule type" value="Genomic_DNA"/>
</dbReference>
<organism evidence="1 2">
    <name type="scientific">Teichococcus globiformis</name>
    <dbReference type="NCBI Taxonomy" id="2307229"/>
    <lineage>
        <taxon>Bacteria</taxon>
        <taxon>Pseudomonadati</taxon>
        <taxon>Pseudomonadota</taxon>
        <taxon>Alphaproteobacteria</taxon>
        <taxon>Acetobacterales</taxon>
        <taxon>Roseomonadaceae</taxon>
        <taxon>Roseomonas</taxon>
    </lineage>
</organism>
<name>A0ABV7G8J1_9PROT</name>
<reference evidence="2" key="1">
    <citation type="journal article" date="2019" name="Int. J. Syst. Evol. Microbiol.">
        <title>The Global Catalogue of Microorganisms (GCM) 10K type strain sequencing project: providing services to taxonomists for standard genome sequencing and annotation.</title>
        <authorList>
            <consortium name="The Broad Institute Genomics Platform"/>
            <consortium name="The Broad Institute Genome Sequencing Center for Infectious Disease"/>
            <person name="Wu L."/>
            <person name="Ma J."/>
        </authorList>
    </citation>
    <scope>NUCLEOTIDE SEQUENCE [LARGE SCALE GENOMIC DNA]</scope>
    <source>
        <strain evidence="2">KCTC 52094</strain>
    </source>
</reference>
<evidence type="ECO:0000313" key="2">
    <source>
        <dbReference type="Proteomes" id="UP001595593"/>
    </source>
</evidence>
<protein>
    <submittedName>
        <fullName evidence="1">Uncharacterized protein</fullName>
    </submittedName>
</protein>
<keyword evidence="2" id="KW-1185">Reference proteome</keyword>
<evidence type="ECO:0000313" key="1">
    <source>
        <dbReference type="EMBL" id="MFC3126941.1"/>
    </source>
</evidence>
<proteinExistence type="predicted"/>
<sequence>MTIITQNPVQIADVQDAGLVRLGAGMRHLERRAMTMPAGLPPLPPGFRNAPATTGCPHFAAATADAGRVRLGAGMRRG</sequence>
<dbReference type="Proteomes" id="UP001595593">
    <property type="component" value="Unassembled WGS sequence"/>
</dbReference>
<comment type="caution">
    <text evidence="1">The sequence shown here is derived from an EMBL/GenBank/DDBJ whole genome shotgun (WGS) entry which is preliminary data.</text>
</comment>
<accession>A0ABV7G8J1</accession>
<dbReference type="RefSeq" id="WP_379598588.1">
    <property type="nucleotide sequence ID" value="NZ_JBHRTN010000018.1"/>
</dbReference>
<gene>
    <name evidence="1" type="ORF">ACFOD4_17885</name>
</gene>